<sequence>MAAINPWASWGALTDQSWGMTAVDPWASWALCPQEPACHVEGSPEEGRRVAGLPAAQVQVRWGCPFLKGC</sequence>
<proteinExistence type="predicted"/>
<keyword evidence="2" id="KW-1185">Reference proteome</keyword>
<dbReference type="Ensembl" id="ENSANAT00000045986.1">
    <property type="protein sequence ID" value="ENSANAP00000027962.1"/>
    <property type="gene ID" value="ENSANAG00000031829.1"/>
</dbReference>
<reference evidence="1" key="1">
    <citation type="submission" date="2025-08" db="UniProtKB">
        <authorList>
            <consortium name="Ensembl"/>
        </authorList>
    </citation>
    <scope>IDENTIFICATION</scope>
</reference>
<evidence type="ECO:0000313" key="2">
    <source>
        <dbReference type="Proteomes" id="UP000233020"/>
    </source>
</evidence>
<dbReference type="AlphaFoldDB" id="A0A2K5E410"/>
<reference evidence="1" key="2">
    <citation type="submission" date="2025-09" db="UniProtKB">
        <authorList>
            <consortium name="Ensembl"/>
        </authorList>
    </citation>
    <scope>IDENTIFICATION</scope>
</reference>
<organism evidence="1 2">
    <name type="scientific">Aotus nancymaae</name>
    <name type="common">Ma's night monkey</name>
    <dbReference type="NCBI Taxonomy" id="37293"/>
    <lineage>
        <taxon>Eukaryota</taxon>
        <taxon>Metazoa</taxon>
        <taxon>Chordata</taxon>
        <taxon>Craniata</taxon>
        <taxon>Vertebrata</taxon>
        <taxon>Euteleostomi</taxon>
        <taxon>Mammalia</taxon>
        <taxon>Eutheria</taxon>
        <taxon>Euarchontoglires</taxon>
        <taxon>Primates</taxon>
        <taxon>Haplorrhini</taxon>
        <taxon>Platyrrhini</taxon>
        <taxon>Aotidae</taxon>
        <taxon>Aotus</taxon>
    </lineage>
</organism>
<gene>
    <name evidence="1" type="primary">ZNF606</name>
</gene>
<evidence type="ECO:0000313" key="1">
    <source>
        <dbReference type="Ensembl" id="ENSANAP00000027962.1"/>
    </source>
</evidence>
<dbReference type="GeneTree" id="ENSGT00940000161820"/>
<accession>A0A2K5E410</accession>
<name>A0A2K5E410_AOTNA</name>
<protein>
    <submittedName>
        <fullName evidence="1">Zinc finger protein 606</fullName>
    </submittedName>
</protein>
<dbReference type="Proteomes" id="UP000233020">
    <property type="component" value="Unplaced"/>
</dbReference>